<dbReference type="EMBL" id="CAEY01000071">
    <property type="status" value="NOT_ANNOTATED_CDS"/>
    <property type="molecule type" value="Genomic_DNA"/>
</dbReference>
<evidence type="ECO:0000313" key="1">
    <source>
        <dbReference type="EnsemblMetazoa" id="tetur11g02020.1"/>
    </source>
</evidence>
<dbReference type="Proteomes" id="UP000015104">
    <property type="component" value="Unassembled WGS sequence"/>
</dbReference>
<keyword evidence="2" id="KW-1185">Reference proteome</keyword>
<accession>T1KGU2</accession>
<protein>
    <submittedName>
        <fullName evidence="1">Uncharacterized protein</fullName>
    </submittedName>
</protein>
<dbReference type="HOGENOM" id="CLU_2657638_0_0_1"/>
<evidence type="ECO:0000313" key="2">
    <source>
        <dbReference type="Proteomes" id="UP000015104"/>
    </source>
</evidence>
<dbReference type="EnsemblMetazoa" id="tetur11g02020.1">
    <property type="protein sequence ID" value="tetur11g02020.1"/>
    <property type="gene ID" value="tetur11g02020"/>
</dbReference>
<proteinExistence type="predicted"/>
<name>T1KGU2_TETUR</name>
<sequence length="76" mass="8973">MADGPDQSHNQDKMDKHRYQNIWQKIEVYLIQGEIDISSTTMVALSLSNPMQLEVLFHHTKVMDLWKAMVYMELCF</sequence>
<reference evidence="1" key="2">
    <citation type="submission" date="2015-06" db="UniProtKB">
        <authorList>
            <consortium name="EnsemblMetazoa"/>
        </authorList>
    </citation>
    <scope>IDENTIFICATION</scope>
</reference>
<dbReference type="AlphaFoldDB" id="T1KGU2"/>
<organism evidence="1 2">
    <name type="scientific">Tetranychus urticae</name>
    <name type="common">Two-spotted spider mite</name>
    <dbReference type="NCBI Taxonomy" id="32264"/>
    <lineage>
        <taxon>Eukaryota</taxon>
        <taxon>Metazoa</taxon>
        <taxon>Ecdysozoa</taxon>
        <taxon>Arthropoda</taxon>
        <taxon>Chelicerata</taxon>
        <taxon>Arachnida</taxon>
        <taxon>Acari</taxon>
        <taxon>Acariformes</taxon>
        <taxon>Trombidiformes</taxon>
        <taxon>Prostigmata</taxon>
        <taxon>Eleutherengona</taxon>
        <taxon>Raphignathae</taxon>
        <taxon>Tetranychoidea</taxon>
        <taxon>Tetranychidae</taxon>
        <taxon>Tetranychus</taxon>
    </lineage>
</organism>
<reference evidence="2" key="1">
    <citation type="submission" date="2011-08" db="EMBL/GenBank/DDBJ databases">
        <authorList>
            <person name="Rombauts S."/>
        </authorList>
    </citation>
    <scope>NUCLEOTIDE SEQUENCE</scope>
    <source>
        <strain evidence="2">London</strain>
    </source>
</reference>